<dbReference type="Pfam" id="PF13683">
    <property type="entry name" value="rve_3"/>
    <property type="match status" value="1"/>
</dbReference>
<dbReference type="Proteomes" id="UP001612741">
    <property type="component" value="Unassembled WGS sequence"/>
</dbReference>
<feature type="region of interest" description="Disordered" evidence="1">
    <location>
        <begin position="320"/>
        <end position="348"/>
    </location>
</feature>
<evidence type="ECO:0000256" key="1">
    <source>
        <dbReference type="SAM" id="MobiDB-lite"/>
    </source>
</evidence>
<dbReference type="InterPro" id="IPR009057">
    <property type="entry name" value="Homeodomain-like_sf"/>
</dbReference>
<dbReference type="EMBL" id="JBITGY010000014">
    <property type="protein sequence ID" value="MFI6504399.1"/>
    <property type="molecule type" value="Genomic_DNA"/>
</dbReference>
<keyword evidence="4" id="KW-1185">Reference proteome</keyword>
<dbReference type="Pfam" id="PF13565">
    <property type="entry name" value="HTH_32"/>
    <property type="match status" value="1"/>
</dbReference>
<dbReference type="Gene3D" id="3.30.420.10">
    <property type="entry name" value="Ribonuclease H-like superfamily/Ribonuclease H"/>
    <property type="match status" value="1"/>
</dbReference>
<evidence type="ECO:0000313" key="4">
    <source>
        <dbReference type="Proteomes" id="UP001612741"/>
    </source>
</evidence>
<sequence length="597" mass="65860">MSVVEQRYRAVLQVQAGVPVTEVAAQFGVSRQSVHTWLNRYREAGLGGLVDRSRRPVSSPDQMPARVEVVVCELRREHPRWGPVRIAYELGRLGVEPAPSRMGVYRALVRHGLIEPGRRRRKRQEYRRWERDAPMALWQMDIVGGLLLADGSECKVVTGVDDHSRFCVIAAVVPRASGRAVCLAFAAALRAFGVPDEVLTDNGKQFTDRFGKGGEVLFDRICRDNGITHRLTQPRSPTTTGKIERFHGTLRREFLNDAMPFADLAAAQTALSAWVVEYNTIRPHQALQMAVPADRFARRCEEERDLLPLRLPSVVRLAAVPDPDPYPDPEPEPGRLGEPAGEGVSESGPGWRWDGEAIEFERVVPPSGNVWVSGRQFWLGTGLTGVSVTFWADSQVVHLLKAGVRIKTVRSHFSTADLAVLAARGARKAGPPPLPAVEEGGSAIEVERTVNRCGLVGLGGRMVLAAEILNGRRVGIRIEGGTLMFFDPDTRQLLRSRPNPLTYDQARKLRGARPAGPPPHTCTAAITVQRRVSDNGRIMIAGQVLCLGRLHAQTVVTAHVTDTVITVELGDDRRTFRRTTDQPVRSIKAHRPRKAAL</sequence>
<proteinExistence type="predicted"/>
<dbReference type="RefSeq" id="WP_397090149.1">
    <property type="nucleotide sequence ID" value="NZ_JBITGY010000014.1"/>
</dbReference>
<dbReference type="PANTHER" id="PTHR35004">
    <property type="entry name" value="TRANSPOSASE RV3428C-RELATED"/>
    <property type="match status" value="1"/>
</dbReference>
<comment type="caution">
    <text evidence="3">The sequence shown here is derived from an EMBL/GenBank/DDBJ whole genome shotgun (WGS) entry which is preliminary data.</text>
</comment>
<dbReference type="InterPro" id="IPR012337">
    <property type="entry name" value="RNaseH-like_sf"/>
</dbReference>
<protein>
    <submittedName>
        <fullName evidence="3">IS481 family transposase</fullName>
    </submittedName>
</protein>
<dbReference type="SUPFAM" id="SSF53098">
    <property type="entry name" value="Ribonuclease H-like"/>
    <property type="match status" value="1"/>
</dbReference>
<dbReference type="NCBIfam" id="NF033577">
    <property type="entry name" value="transpos_IS481"/>
    <property type="match status" value="1"/>
</dbReference>
<organism evidence="3 4">
    <name type="scientific">Nonomuraea typhae</name>
    <dbReference type="NCBI Taxonomy" id="2603600"/>
    <lineage>
        <taxon>Bacteria</taxon>
        <taxon>Bacillati</taxon>
        <taxon>Actinomycetota</taxon>
        <taxon>Actinomycetes</taxon>
        <taxon>Streptosporangiales</taxon>
        <taxon>Streptosporangiaceae</taxon>
        <taxon>Nonomuraea</taxon>
    </lineage>
</organism>
<dbReference type="InterPro" id="IPR001584">
    <property type="entry name" value="Integrase_cat-core"/>
</dbReference>
<evidence type="ECO:0000259" key="2">
    <source>
        <dbReference type="PROSITE" id="PS50994"/>
    </source>
</evidence>
<reference evidence="3 4" key="1">
    <citation type="submission" date="2024-10" db="EMBL/GenBank/DDBJ databases">
        <title>The Natural Products Discovery Center: Release of the First 8490 Sequenced Strains for Exploring Actinobacteria Biosynthetic Diversity.</title>
        <authorList>
            <person name="Kalkreuter E."/>
            <person name="Kautsar S.A."/>
            <person name="Yang D."/>
            <person name="Bader C.D."/>
            <person name="Teijaro C.N."/>
            <person name="Fluegel L."/>
            <person name="Davis C.M."/>
            <person name="Simpson J.R."/>
            <person name="Lauterbach L."/>
            <person name="Steele A.D."/>
            <person name="Gui C."/>
            <person name="Meng S."/>
            <person name="Li G."/>
            <person name="Viehrig K."/>
            <person name="Ye F."/>
            <person name="Su P."/>
            <person name="Kiefer A.F."/>
            <person name="Nichols A."/>
            <person name="Cepeda A.J."/>
            <person name="Yan W."/>
            <person name="Fan B."/>
            <person name="Jiang Y."/>
            <person name="Adhikari A."/>
            <person name="Zheng C.-J."/>
            <person name="Schuster L."/>
            <person name="Cowan T.M."/>
            <person name="Smanski M.J."/>
            <person name="Chevrette M.G."/>
            <person name="De Carvalho L.P.S."/>
            <person name="Shen B."/>
        </authorList>
    </citation>
    <scope>NUCLEOTIDE SEQUENCE [LARGE SCALE GENOMIC DNA]</scope>
    <source>
        <strain evidence="3 4">NPDC050545</strain>
    </source>
</reference>
<dbReference type="InterPro" id="IPR036397">
    <property type="entry name" value="RNaseH_sf"/>
</dbReference>
<evidence type="ECO:0000313" key="3">
    <source>
        <dbReference type="EMBL" id="MFI6504399.1"/>
    </source>
</evidence>
<dbReference type="SUPFAM" id="SSF46689">
    <property type="entry name" value="Homeodomain-like"/>
    <property type="match status" value="1"/>
</dbReference>
<accession>A0ABW7Z898</accession>
<dbReference type="PROSITE" id="PS50994">
    <property type="entry name" value="INTEGRASE"/>
    <property type="match status" value="1"/>
</dbReference>
<dbReference type="InterPro" id="IPR047656">
    <property type="entry name" value="IS481-like_transpos"/>
</dbReference>
<dbReference type="PANTHER" id="PTHR35004:SF7">
    <property type="entry name" value="INTEGRASE PROTEIN"/>
    <property type="match status" value="1"/>
</dbReference>
<name>A0ABW7Z898_9ACTN</name>
<feature type="domain" description="Integrase catalytic" evidence="2">
    <location>
        <begin position="130"/>
        <end position="300"/>
    </location>
</feature>
<gene>
    <name evidence="3" type="ORF">ACIBG2_43935</name>
</gene>